<evidence type="ECO:0000313" key="1">
    <source>
        <dbReference type="EMBL" id="CAG8532871.1"/>
    </source>
</evidence>
<comment type="caution">
    <text evidence="1">The sequence shown here is derived from an EMBL/GenBank/DDBJ whole genome shotgun (WGS) entry which is preliminary data.</text>
</comment>
<evidence type="ECO:0000313" key="2">
    <source>
        <dbReference type="Proteomes" id="UP000789901"/>
    </source>
</evidence>
<protein>
    <submittedName>
        <fullName evidence="1">13563_t:CDS:1</fullName>
    </submittedName>
</protein>
<accession>A0ABM8W5U2</accession>
<gene>
    <name evidence="1" type="ORF">GMARGA_LOCUS3707</name>
</gene>
<name>A0ABM8W5U2_GIGMA</name>
<sequence>MDILIIEIEANIPEIEAIHEIEITVMTKMTTTLEVRINSLTLYGDHQ</sequence>
<reference evidence="1 2" key="1">
    <citation type="submission" date="2021-06" db="EMBL/GenBank/DDBJ databases">
        <authorList>
            <person name="Kallberg Y."/>
            <person name="Tangrot J."/>
            <person name="Rosling A."/>
        </authorList>
    </citation>
    <scope>NUCLEOTIDE SEQUENCE [LARGE SCALE GENOMIC DNA]</scope>
    <source>
        <strain evidence="1 2">120-4 pot B 10/14</strain>
    </source>
</reference>
<keyword evidence="2" id="KW-1185">Reference proteome</keyword>
<dbReference type="EMBL" id="CAJVQB010001370">
    <property type="protein sequence ID" value="CAG8532871.1"/>
    <property type="molecule type" value="Genomic_DNA"/>
</dbReference>
<proteinExistence type="predicted"/>
<organism evidence="1 2">
    <name type="scientific">Gigaspora margarita</name>
    <dbReference type="NCBI Taxonomy" id="4874"/>
    <lineage>
        <taxon>Eukaryota</taxon>
        <taxon>Fungi</taxon>
        <taxon>Fungi incertae sedis</taxon>
        <taxon>Mucoromycota</taxon>
        <taxon>Glomeromycotina</taxon>
        <taxon>Glomeromycetes</taxon>
        <taxon>Diversisporales</taxon>
        <taxon>Gigasporaceae</taxon>
        <taxon>Gigaspora</taxon>
    </lineage>
</organism>
<dbReference type="Proteomes" id="UP000789901">
    <property type="component" value="Unassembled WGS sequence"/>
</dbReference>